<organism evidence="1 2">
    <name type="scientific">Solea senegalensis</name>
    <name type="common">Senegalese sole</name>
    <dbReference type="NCBI Taxonomy" id="28829"/>
    <lineage>
        <taxon>Eukaryota</taxon>
        <taxon>Metazoa</taxon>
        <taxon>Chordata</taxon>
        <taxon>Craniata</taxon>
        <taxon>Vertebrata</taxon>
        <taxon>Euteleostomi</taxon>
        <taxon>Actinopterygii</taxon>
        <taxon>Neopterygii</taxon>
        <taxon>Teleostei</taxon>
        <taxon>Neoteleostei</taxon>
        <taxon>Acanthomorphata</taxon>
        <taxon>Carangaria</taxon>
        <taxon>Pleuronectiformes</taxon>
        <taxon>Pleuronectoidei</taxon>
        <taxon>Soleidae</taxon>
        <taxon>Solea</taxon>
    </lineage>
</organism>
<proteinExistence type="predicted"/>
<reference evidence="1 2" key="1">
    <citation type="journal article" date="2021" name="Sci. Rep.">
        <title>Chromosome anchoring in Senegalese sole (Solea senegalensis) reveals sex-associated markers and genome rearrangements in flatfish.</title>
        <authorList>
            <person name="Guerrero-Cozar I."/>
            <person name="Gomez-Garrido J."/>
            <person name="Berbel C."/>
            <person name="Martinez-Blanch J.F."/>
            <person name="Alioto T."/>
            <person name="Claros M.G."/>
            <person name="Gagnaire P.A."/>
            <person name="Manchado M."/>
        </authorList>
    </citation>
    <scope>NUCLEOTIDE SEQUENCE [LARGE SCALE GENOMIC DNA]</scope>
    <source>
        <strain evidence="1">Sse05_10M</strain>
    </source>
</reference>
<dbReference type="Proteomes" id="UP000693946">
    <property type="component" value="Linkage Group LG17"/>
</dbReference>
<keyword evidence="2" id="KW-1185">Reference proteome</keyword>
<dbReference type="AlphaFoldDB" id="A0AAV6RYF3"/>
<evidence type="ECO:0000313" key="2">
    <source>
        <dbReference type="Proteomes" id="UP000693946"/>
    </source>
</evidence>
<gene>
    <name evidence="1" type="ORF">JOB18_036374</name>
</gene>
<evidence type="ECO:0000313" key="1">
    <source>
        <dbReference type="EMBL" id="KAG7509162.1"/>
    </source>
</evidence>
<protein>
    <submittedName>
        <fullName evidence="1">Uncharacterized protein</fullName>
    </submittedName>
</protein>
<accession>A0AAV6RYF3</accession>
<sequence length="188" mass="21285">MSAAAAAAAAHVLCKQSDVSVRLHQFSSSNDNERGQFTTTTPAHAHMQHQHQTCSSCSSDDFNLITTEGILKNKQHKDEVMITKPEQRQRGCDDAPQNLLHHRINGGIAPQRTIDARRDTVHAHVPSSFPPFLVLSRERSKRERHRETRDTLDAQSDKLHKITWNKLQTGILFICLSFVQLNHIKARK</sequence>
<comment type="caution">
    <text evidence="1">The sequence shown here is derived from an EMBL/GenBank/DDBJ whole genome shotgun (WGS) entry which is preliminary data.</text>
</comment>
<name>A0AAV6RYF3_SOLSE</name>
<dbReference type="EMBL" id="JAGKHQ010000009">
    <property type="protein sequence ID" value="KAG7509162.1"/>
    <property type="molecule type" value="Genomic_DNA"/>
</dbReference>